<keyword evidence="1" id="KW-0812">Transmembrane</keyword>
<keyword evidence="1" id="KW-0472">Membrane</keyword>
<evidence type="ECO:0000256" key="1">
    <source>
        <dbReference type="SAM" id="Phobius"/>
    </source>
</evidence>
<proteinExistence type="predicted"/>
<protein>
    <submittedName>
        <fullName evidence="2">Uncharacterized protein</fullName>
    </submittedName>
</protein>
<dbReference type="Proteomes" id="UP000595140">
    <property type="component" value="Unassembled WGS sequence"/>
</dbReference>
<name>A0A484N0U0_9ASTE</name>
<keyword evidence="3" id="KW-1185">Reference proteome</keyword>
<accession>A0A484N0U0</accession>
<dbReference type="EMBL" id="OOIL02005287">
    <property type="protein sequence ID" value="VFQ94459.1"/>
    <property type="molecule type" value="Genomic_DNA"/>
</dbReference>
<evidence type="ECO:0000313" key="3">
    <source>
        <dbReference type="Proteomes" id="UP000595140"/>
    </source>
</evidence>
<sequence length="375" mass="41984">MQVFYVDRVAVDTRSVPRMFPAVVGWTTKTLRERENTEVKDGGFGIGHDDGRLGVEQLIVMVNTMDDDAQEHESSANESDAPVDLVVEDSEEDAPKTVTRSANFVKMQNVWGKLIGIHVEKDGADKTCSVEPQSVLLDDNPIWSSPEVIVVVDLAEKAAQKTSRKNSHSSICMVRGDPSSLDPSPSKVVEEFPFPDLSYLMVEKPTHCMDIIPFVSQLDSPLDNKKPFQRTPGSKDDYWTLTNLDCNWENTEQEDQEVENIPILCHCEEEAMPFIIGKLVPLEVDLKNCSQVSFPIPKPTKAKEQIPRVVGLQEILSAATLHPIAIFTGSKINRHLHIALTIAISKTGRYASLLLFRFVCLFVWDLLKFLFYKAA</sequence>
<organism evidence="2 3">
    <name type="scientific">Cuscuta campestris</name>
    <dbReference type="NCBI Taxonomy" id="132261"/>
    <lineage>
        <taxon>Eukaryota</taxon>
        <taxon>Viridiplantae</taxon>
        <taxon>Streptophyta</taxon>
        <taxon>Embryophyta</taxon>
        <taxon>Tracheophyta</taxon>
        <taxon>Spermatophyta</taxon>
        <taxon>Magnoliopsida</taxon>
        <taxon>eudicotyledons</taxon>
        <taxon>Gunneridae</taxon>
        <taxon>Pentapetalae</taxon>
        <taxon>asterids</taxon>
        <taxon>lamiids</taxon>
        <taxon>Solanales</taxon>
        <taxon>Convolvulaceae</taxon>
        <taxon>Cuscuteae</taxon>
        <taxon>Cuscuta</taxon>
        <taxon>Cuscuta subgen. Grammica</taxon>
        <taxon>Cuscuta sect. Cleistogrammica</taxon>
    </lineage>
</organism>
<keyword evidence="1" id="KW-1133">Transmembrane helix</keyword>
<reference evidence="2 3" key="1">
    <citation type="submission" date="2018-04" db="EMBL/GenBank/DDBJ databases">
        <authorList>
            <person name="Vogel A."/>
        </authorList>
    </citation>
    <scope>NUCLEOTIDE SEQUENCE [LARGE SCALE GENOMIC DNA]</scope>
</reference>
<dbReference type="AlphaFoldDB" id="A0A484N0U0"/>
<dbReference type="OrthoDB" id="1306312at2759"/>
<evidence type="ECO:0000313" key="2">
    <source>
        <dbReference type="EMBL" id="VFQ94459.1"/>
    </source>
</evidence>
<feature type="transmembrane region" description="Helical" evidence="1">
    <location>
        <begin position="350"/>
        <end position="371"/>
    </location>
</feature>
<gene>
    <name evidence="2" type="ORF">CCAM_LOCUS36235</name>
</gene>